<sequence length="74" mass="8313">MEKKVQIKVMDNGSLKVMGDVELVDMDGNQFPVKQVFSLCRCGQSKKMPFCDASHKGVFESCVRAEKVLDKQTD</sequence>
<name>A0ABU5KLQ6_9BACL</name>
<keyword evidence="7" id="KW-1185">Reference proteome</keyword>
<accession>A0ABU5KLQ6</accession>
<feature type="domain" description="Iron-binding zinc finger CDGSH type" evidence="5">
    <location>
        <begin position="21"/>
        <end position="61"/>
    </location>
</feature>
<evidence type="ECO:0000256" key="3">
    <source>
        <dbReference type="ARBA" id="ARBA00023004"/>
    </source>
</evidence>
<keyword evidence="1" id="KW-0001">2Fe-2S</keyword>
<evidence type="ECO:0000256" key="2">
    <source>
        <dbReference type="ARBA" id="ARBA00022723"/>
    </source>
</evidence>
<reference evidence="6 7" key="1">
    <citation type="submission" date="2023-12" db="EMBL/GenBank/DDBJ databases">
        <title>Jeotgalibacillus haloalkaliphilus sp. nov., a novel salt-tolerant bacteria, isolated from the estuary of the Fenhe River into the Yellow River.</title>
        <authorList>
            <person name="Li Y."/>
        </authorList>
    </citation>
    <scope>NUCLEOTIDE SEQUENCE [LARGE SCALE GENOMIC DNA]</scope>
    <source>
        <strain evidence="6 7">HH7-29</strain>
    </source>
</reference>
<dbReference type="InterPro" id="IPR042216">
    <property type="entry name" value="MitoNEET_CISD"/>
</dbReference>
<evidence type="ECO:0000313" key="7">
    <source>
        <dbReference type="Proteomes" id="UP001292084"/>
    </source>
</evidence>
<dbReference type="SMART" id="SM00704">
    <property type="entry name" value="ZnF_CDGSH"/>
    <property type="match status" value="1"/>
</dbReference>
<dbReference type="Gene3D" id="3.40.5.90">
    <property type="entry name" value="CDGSH iron-sulfur domain, mitoNEET-type"/>
    <property type="match status" value="1"/>
</dbReference>
<dbReference type="InterPro" id="IPR018967">
    <property type="entry name" value="FeS-contain_CDGSH-typ"/>
</dbReference>
<gene>
    <name evidence="6" type="ORF">UFB30_07550</name>
</gene>
<keyword evidence="2" id="KW-0479">Metal-binding</keyword>
<dbReference type="Proteomes" id="UP001292084">
    <property type="component" value="Unassembled WGS sequence"/>
</dbReference>
<keyword evidence="3" id="KW-0408">Iron</keyword>
<dbReference type="Pfam" id="PF09360">
    <property type="entry name" value="zf-CDGSH"/>
    <property type="match status" value="1"/>
</dbReference>
<comment type="caution">
    <text evidence="6">The sequence shown here is derived from an EMBL/GenBank/DDBJ whole genome shotgun (WGS) entry which is preliminary data.</text>
</comment>
<keyword evidence="4" id="KW-0411">Iron-sulfur</keyword>
<protein>
    <submittedName>
        <fullName evidence="6">CDGSH iron-sulfur domain-containing protein</fullName>
    </submittedName>
</protein>
<dbReference type="EMBL" id="JAXQNN010000002">
    <property type="protein sequence ID" value="MDZ5712079.1"/>
    <property type="molecule type" value="Genomic_DNA"/>
</dbReference>
<dbReference type="RefSeq" id="WP_322421072.1">
    <property type="nucleotide sequence ID" value="NZ_JAXQNN010000002.1"/>
</dbReference>
<organism evidence="6 7">
    <name type="scientific">Jeotgalibacillus haloalkalitolerans</name>
    <dbReference type="NCBI Taxonomy" id="3104292"/>
    <lineage>
        <taxon>Bacteria</taxon>
        <taxon>Bacillati</taxon>
        <taxon>Bacillota</taxon>
        <taxon>Bacilli</taxon>
        <taxon>Bacillales</taxon>
        <taxon>Caryophanaceae</taxon>
        <taxon>Jeotgalibacillus</taxon>
    </lineage>
</organism>
<evidence type="ECO:0000259" key="5">
    <source>
        <dbReference type="SMART" id="SM00704"/>
    </source>
</evidence>
<proteinExistence type="predicted"/>
<evidence type="ECO:0000256" key="4">
    <source>
        <dbReference type="ARBA" id="ARBA00023014"/>
    </source>
</evidence>
<evidence type="ECO:0000256" key="1">
    <source>
        <dbReference type="ARBA" id="ARBA00022714"/>
    </source>
</evidence>
<evidence type="ECO:0000313" key="6">
    <source>
        <dbReference type="EMBL" id="MDZ5712079.1"/>
    </source>
</evidence>